<dbReference type="AlphaFoldDB" id="A0A2I0LE68"/>
<feature type="region of interest" description="Disordered" evidence="1">
    <location>
        <begin position="314"/>
        <end position="371"/>
    </location>
</feature>
<dbReference type="Proteomes" id="UP000233551">
    <property type="component" value="Unassembled WGS sequence"/>
</dbReference>
<evidence type="ECO:0000313" key="2">
    <source>
        <dbReference type="EMBL" id="PKI78968.1"/>
    </source>
</evidence>
<feature type="compositionally biased region" description="Polar residues" evidence="1">
    <location>
        <begin position="354"/>
        <end position="371"/>
    </location>
</feature>
<organism evidence="2 3">
    <name type="scientific">Punica granatum</name>
    <name type="common">Pomegranate</name>
    <dbReference type="NCBI Taxonomy" id="22663"/>
    <lineage>
        <taxon>Eukaryota</taxon>
        <taxon>Viridiplantae</taxon>
        <taxon>Streptophyta</taxon>
        <taxon>Embryophyta</taxon>
        <taxon>Tracheophyta</taxon>
        <taxon>Spermatophyta</taxon>
        <taxon>Magnoliopsida</taxon>
        <taxon>eudicotyledons</taxon>
        <taxon>Gunneridae</taxon>
        <taxon>Pentapetalae</taxon>
        <taxon>rosids</taxon>
        <taxon>malvids</taxon>
        <taxon>Myrtales</taxon>
        <taxon>Lythraceae</taxon>
        <taxon>Punica</taxon>
    </lineage>
</organism>
<protein>
    <submittedName>
        <fullName evidence="2">Uncharacterized protein</fullName>
    </submittedName>
</protein>
<name>A0A2I0LE68_PUNGR</name>
<gene>
    <name evidence="2" type="ORF">CRG98_000609</name>
</gene>
<evidence type="ECO:0000256" key="1">
    <source>
        <dbReference type="SAM" id="MobiDB-lite"/>
    </source>
</evidence>
<feature type="region of interest" description="Disordered" evidence="1">
    <location>
        <begin position="180"/>
        <end position="203"/>
    </location>
</feature>
<comment type="caution">
    <text evidence="2">The sequence shown here is derived from an EMBL/GenBank/DDBJ whole genome shotgun (WGS) entry which is preliminary data.</text>
</comment>
<sequence>MSQPTRHGASSTITLPIEEWAQPTLRCGHRPATGATHTLFEMLFYIYSHFQTSSRHERTIQGALEQSRRLPIGFVGLVQLACPNGSQLLDLSLGWLRRPTCNRGKYNYAGHAGYRRRAIHGFTPPRELLSGLSPYSSTGKRLDAKVQQMWELWRTLIPHPSWYVGTSSRTRVLHRKTRASPTNYNRPATELASGRAMSNRPSGEAGLRQISTFGVVSALHIQRTPPFTRLMESGAHLCGRVTRNPHSPPRQDASWSQGIPGEHSDQTIPAKRATQVIQHLFRLRVHLYYLLDFASRSIALARLIQTRERVTIGRMSRARPRRNLNSPTVQTQSSPPSKPRLAHDPTPSALAEPATQTLNSPRIPHSSISPTTLSRNSQLALGINPDSLQLSLGSRNSLLSLSPAKTRCSEPLPLGRFSLSTTLVPSNCALGSPRVGCNRSHPNRIYFSSVSPFDINRFVLFFFRAAKAKCVSVRIQKPSP</sequence>
<proteinExistence type="predicted"/>
<feature type="region of interest" description="Disordered" evidence="1">
    <location>
        <begin position="242"/>
        <end position="267"/>
    </location>
</feature>
<accession>A0A2I0LE68</accession>
<evidence type="ECO:0000313" key="3">
    <source>
        <dbReference type="Proteomes" id="UP000233551"/>
    </source>
</evidence>
<feature type="compositionally biased region" description="Low complexity" evidence="1">
    <location>
        <begin position="326"/>
        <end position="335"/>
    </location>
</feature>
<reference evidence="2 3" key="1">
    <citation type="submission" date="2017-11" db="EMBL/GenBank/DDBJ databases">
        <title>De-novo sequencing of pomegranate (Punica granatum L.) genome.</title>
        <authorList>
            <person name="Akparov Z."/>
            <person name="Amiraslanov A."/>
            <person name="Hajiyeva S."/>
            <person name="Abbasov M."/>
            <person name="Kaur K."/>
            <person name="Hamwieh A."/>
            <person name="Solovyev V."/>
            <person name="Salamov A."/>
            <person name="Braich B."/>
            <person name="Kosarev P."/>
            <person name="Mahmoud A."/>
            <person name="Hajiyev E."/>
            <person name="Babayeva S."/>
            <person name="Izzatullayeva V."/>
            <person name="Mammadov A."/>
            <person name="Mammadov A."/>
            <person name="Sharifova S."/>
            <person name="Ojaghi J."/>
            <person name="Eynullazada K."/>
            <person name="Bayramov B."/>
            <person name="Abdulazimova A."/>
            <person name="Shahmuradov I."/>
        </authorList>
    </citation>
    <scope>NUCLEOTIDE SEQUENCE [LARGE SCALE GENOMIC DNA]</scope>
    <source>
        <strain evidence="3">cv. AG2017</strain>
        <tissue evidence="2">Leaf</tissue>
    </source>
</reference>
<keyword evidence="3" id="KW-1185">Reference proteome</keyword>
<dbReference type="EMBL" id="PGOL01000023">
    <property type="protein sequence ID" value="PKI78968.1"/>
    <property type="molecule type" value="Genomic_DNA"/>
</dbReference>